<dbReference type="KEGG" id="xce:Xcel_3471"/>
<reference evidence="1 2" key="1">
    <citation type="journal article" date="2010" name="Stand. Genomic Sci.">
        <title>Complete genome sequence of Xylanimonas cellulosilytica type strain (XIL07).</title>
        <authorList>
            <person name="Foster B."/>
            <person name="Pukall R."/>
            <person name="Abt B."/>
            <person name="Nolan M."/>
            <person name="Glavina Del Rio T."/>
            <person name="Chen F."/>
            <person name="Lucas S."/>
            <person name="Tice H."/>
            <person name="Pitluck S."/>
            <person name="Cheng J.-F."/>
            <person name="Chertkov O."/>
            <person name="Brettin T."/>
            <person name="Han C."/>
            <person name="Detter J.C."/>
            <person name="Bruce D."/>
            <person name="Goodwin L."/>
            <person name="Ivanova N."/>
            <person name="Mavromatis K."/>
            <person name="Pati A."/>
            <person name="Mikhailova N."/>
            <person name="Chen A."/>
            <person name="Palaniappan K."/>
            <person name="Land M."/>
            <person name="Hauser L."/>
            <person name="Chang Y.-J."/>
            <person name="Jeffries C.D."/>
            <person name="Chain P."/>
            <person name="Rohde M."/>
            <person name="Goeker M."/>
            <person name="Bristow J."/>
            <person name="Eisen J.A."/>
            <person name="Markowitz V."/>
            <person name="Hugenholtz P."/>
            <person name="Kyrpides N.C."/>
            <person name="Klenk H.-P."/>
            <person name="Lapidus A."/>
        </authorList>
    </citation>
    <scope>NUCLEOTIDE SEQUENCE [LARGE SCALE GENOMIC DNA]</scope>
    <source>
        <strain evidence="2">DSM 15894 / CECT 5975 / LMG 20990 / XIL07</strain>
        <plasmid evidence="2">Plasmid pXCEL01</plasmid>
    </source>
</reference>
<name>D1C104_XYLCX</name>
<geneLocation type="plasmid" evidence="1 2">
    <name>pXCEL01</name>
</geneLocation>
<accession>D1C104</accession>
<dbReference type="Proteomes" id="UP000002255">
    <property type="component" value="Plasmid pXCEL01"/>
</dbReference>
<keyword evidence="1" id="KW-0614">Plasmid</keyword>
<dbReference type="eggNOG" id="ENOG5033891">
    <property type="taxonomic scope" value="Bacteria"/>
</dbReference>
<dbReference type="HOGENOM" id="CLU_1719117_0_0_11"/>
<keyword evidence="2" id="KW-1185">Reference proteome</keyword>
<dbReference type="AlphaFoldDB" id="D1C104"/>
<sequence length="154" mass="17182">MTVIEPVSVEQVRRLRHRQVVDRLDELRSLRRLSATMSQTALAKALAITQPTVNSALKRAQHIPDVPEGFSGASPYEIAERYAAGLIDREQLIYELARFPYAPTPTTDGYDWLTADVPNTVGDVGDALDDGLIDEDTYVAIQQRITDHRQGPRP</sequence>
<evidence type="ECO:0000313" key="1">
    <source>
        <dbReference type="EMBL" id="ACZ32470.1"/>
    </source>
</evidence>
<dbReference type="EMBL" id="CP001822">
    <property type="protein sequence ID" value="ACZ32470.1"/>
    <property type="molecule type" value="Genomic_DNA"/>
</dbReference>
<evidence type="ECO:0000313" key="2">
    <source>
        <dbReference type="Proteomes" id="UP000002255"/>
    </source>
</evidence>
<protein>
    <submittedName>
        <fullName evidence="1">Uncharacterized protein</fullName>
    </submittedName>
</protein>
<dbReference type="RefSeq" id="WP_012880210.1">
    <property type="nucleotide sequence ID" value="NC_013531.1"/>
</dbReference>
<organism evidence="1 2">
    <name type="scientific">Xylanimonas cellulosilytica (strain DSM 15894 / JCM 12276 / CECT 5975 / KCTC 9989 / LMG 20990 / NBRC 107835 / XIL07)</name>
    <dbReference type="NCBI Taxonomy" id="446471"/>
    <lineage>
        <taxon>Bacteria</taxon>
        <taxon>Bacillati</taxon>
        <taxon>Actinomycetota</taxon>
        <taxon>Actinomycetes</taxon>
        <taxon>Micrococcales</taxon>
        <taxon>Promicromonosporaceae</taxon>
        <taxon>Xylanimonas</taxon>
    </lineage>
</organism>
<proteinExistence type="predicted"/>
<dbReference type="OrthoDB" id="4458215at2"/>
<gene>
    <name evidence="1" type="ORF">Xcel_3471</name>
</gene>